<keyword evidence="5" id="KW-0804">Transcription</keyword>
<dbReference type="Pfam" id="PF00271">
    <property type="entry name" value="Helicase_C"/>
    <property type="match status" value="1"/>
</dbReference>
<dbReference type="InterPro" id="IPR001650">
    <property type="entry name" value="Helicase_C-like"/>
</dbReference>
<evidence type="ECO:0000256" key="5">
    <source>
        <dbReference type="ARBA" id="ARBA00023163"/>
    </source>
</evidence>
<dbReference type="Pfam" id="PF00176">
    <property type="entry name" value="SNF2-rel_dom"/>
    <property type="match status" value="1"/>
</dbReference>
<dbReference type="PANTHER" id="PTHR45766">
    <property type="entry name" value="DNA ANNEALING HELICASE AND ENDONUCLEASE ZRANB3 FAMILY MEMBER"/>
    <property type="match status" value="1"/>
</dbReference>
<dbReference type="InterPro" id="IPR040765">
    <property type="entry name" value="Tudor_1_RapA"/>
</dbReference>
<dbReference type="Pfam" id="PF18339">
    <property type="entry name" value="Tudor_1_RapA"/>
    <property type="match status" value="1"/>
</dbReference>
<evidence type="ECO:0000256" key="4">
    <source>
        <dbReference type="ARBA" id="ARBA00023159"/>
    </source>
</evidence>
<dbReference type="InterPro" id="IPR038718">
    <property type="entry name" value="SNF2-like_sf"/>
</dbReference>
<dbReference type="CDD" id="cd18793">
    <property type="entry name" value="SF2_C_SNF"/>
    <property type="match status" value="1"/>
</dbReference>
<dbReference type="InterPro" id="IPR049730">
    <property type="entry name" value="SNF2/RAD54-like_C"/>
</dbReference>
<dbReference type="Pfam" id="PF12137">
    <property type="entry name" value="RapA_C"/>
    <property type="match status" value="1"/>
</dbReference>
<evidence type="ECO:0000256" key="2">
    <source>
        <dbReference type="ARBA" id="ARBA00023015"/>
    </source>
</evidence>
<dbReference type="InterPro" id="IPR040766">
    <property type="entry name" value="Tudor_2_RapA"/>
</dbReference>
<dbReference type="PROSITE" id="PS51194">
    <property type="entry name" value="HELICASE_CTER"/>
    <property type="match status" value="1"/>
</dbReference>
<organism evidence="8 9">
    <name type="scientific">Desulfoluna limicola</name>
    <dbReference type="NCBI Taxonomy" id="2810562"/>
    <lineage>
        <taxon>Bacteria</taxon>
        <taxon>Pseudomonadati</taxon>
        <taxon>Thermodesulfobacteriota</taxon>
        <taxon>Desulfobacteria</taxon>
        <taxon>Desulfobacterales</taxon>
        <taxon>Desulfolunaceae</taxon>
        <taxon>Desulfoluna</taxon>
    </lineage>
</organism>
<accession>A0ABN6F500</accession>
<dbReference type="Gene3D" id="2.30.30.140">
    <property type="match status" value="1"/>
</dbReference>
<dbReference type="SUPFAM" id="SSF52540">
    <property type="entry name" value="P-loop containing nucleoside triphosphate hydrolases"/>
    <property type="match status" value="2"/>
</dbReference>
<dbReference type="Gene3D" id="3.40.50.10810">
    <property type="entry name" value="Tandem AAA-ATPase domain"/>
    <property type="match status" value="1"/>
</dbReference>
<dbReference type="PANTHER" id="PTHR45766:SF6">
    <property type="entry name" value="SWI_SNF-RELATED MATRIX-ASSOCIATED ACTIN-DEPENDENT REGULATOR OF CHROMATIN SUBFAMILY A-LIKE PROTEIN 1"/>
    <property type="match status" value="1"/>
</dbReference>
<keyword evidence="4" id="KW-0010">Activator</keyword>
<reference evidence="8 9" key="1">
    <citation type="submission" date="2021-02" db="EMBL/GenBank/DDBJ databases">
        <title>Complete genome of Desulfoluna sp. strain ASN36.</title>
        <authorList>
            <person name="Takahashi A."/>
            <person name="Kojima H."/>
            <person name="Fukui M."/>
        </authorList>
    </citation>
    <scope>NUCLEOTIDE SEQUENCE [LARGE SCALE GENOMIC DNA]</scope>
    <source>
        <strain evidence="8 9">ASN36</strain>
    </source>
</reference>
<dbReference type="InterPro" id="IPR014001">
    <property type="entry name" value="Helicase_ATP-bd"/>
</dbReference>
<keyword evidence="3" id="KW-0238">DNA-binding</keyword>
<feature type="domain" description="Helicase ATP-binding" evidence="6">
    <location>
        <begin position="158"/>
        <end position="325"/>
    </location>
</feature>
<dbReference type="InterPro" id="IPR022737">
    <property type="entry name" value="RapA_C"/>
</dbReference>
<feature type="domain" description="Helicase C-terminal" evidence="7">
    <location>
        <begin position="451"/>
        <end position="613"/>
    </location>
</feature>
<proteinExistence type="inferred from homology"/>
<gene>
    <name evidence="8" type="primary">rapA</name>
    <name evidence="8" type="ORF">DSLASN_21930</name>
</gene>
<name>A0ABN6F500_9BACT</name>
<protein>
    <submittedName>
        <fullName evidence="8">RNA polymerase-associated protein RapA</fullName>
    </submittedName>
</protein>
<evidence type="ECO:0000259" key="7">
    <source>
        <dbReference type="PROSITE" id="PS51194"/>
    </source>
</evidence>
<evidence type="ECO:0000313" key="9">
    <source>
        <dbReference type="Proteomes" id="UP001320148"/>
    </source>
</evidence>
<dbReference type="Gene3D" id="3.30.360.80">
    <property type="match status" value="1"/>
</dbReference>
<dbReference type="InterPro" id="IPR000330">
    <property type="entry name" value="SNF2_N"/>
</dbReference>
<keyword evidence="9" id="KW-1185">Reference proteome</keyword>
<dbReference type="NCBIfam" id="NF003426">
    <property type="entry name" value="PRK04914.1"/>
    <property type="match status" value="1"/>
</dbReference>
<dbReference type="Gene3D" id="2.30.30.930">
    <property type="match status" value="1"/>
</dbReference>
<dbReference type="InterPro" id="IPR023949">
    <property type="entry name" value="Helicase_RapA"/>
</dbReference>
<keyword evidence="2" id="KW-0805">Transcription regulation</keyword>
<evidence type="ECO:0000256" key="1">
    <source>
        <dbReference type="ARBA" id="ARBA00022801"/>
    </source>
</evidence>
<evidence type="ECO:0000256" key="3">
    <source>
        <dbReference type="ARBA" id="ARBA00023125"/>
    </source>
</evidence>
<dbReference type="EMBL" id="AP024488">
    <property type="protein sequence ID" value="BCS96561.1"/>
    <property type="molecule type" value="Genomic_DNA"/>
</dbReference>
<dbReference type="SMART" id="SM00490">
    <property type="entry name" value="HELICc"/>
    <property type="match status" value="1"/>
</dbReference>
<dbReference type="Pfam" id="PF18337">
    <property type="entry name" value="Tudor_RapA"/>
    <property type="match status" value="1"/>
</dbReference>
<dbReference type="HAMAP" id="MF_01821">
    <property type="entry name" value="Helicase_RapA"/>
    <property type="match status" value="1"/>
</dbReference>
<dbReference type="Gene3D" id="3.40.50.300">
    <property type="entry name" value="P-loop containing nucleotide triphosphate hydrolases"/>
    <property type="match status" value="1"/>
</dbReference>
<evidence type="ECO:0000259" key="6">
    <source>
        <dbReference type="PROSITE" id="PS51192"/>
    </source>
</evidence>
<keyword evidence="1" id="KW-0378">Hydrolase</keyword>
<dbReference type="Proteomes" id="UP001320148">
    <property type="component" value="Chromosome"/>
</dbReference>
<dbReference type="SMART" id="SM00487">
    <property type="entry name" value="DEXDc"/>
    <property type="match status" value="1"/>
</dbReference>
<dbReference type="RefSeq" id="WP_236892865.1">
    <property type="nucleotide sequence ID" value="NZ_AP024488.1"/>
</dbReference>
<dbReference type="InterPro" id="IPR027417">
    <property type="entry name" value="P-loop_NTPase"/>
</dbReference>
<dbReference type="PROSITE" id="PS51192">
    <property type="entry name" value="HELICASE_ATP_BIND_1"/>
    <property type="match status" value="1"/>
</dbReference>
<evidence type="ECO:0000313" key="8">
    <source>
        <dbReference type="EMBL" id="BCS96561.1"/>
    </source>
</evidence>
<sequence>MNPFVVGQRWISETEPELGLGTVWAVEGRRVTVRFQESDCTRQYAAASAPLRRVTFNPGDAVTSRQKESFAVDTVEEIEGILVYCGEGYQLYESELADTLSFSTPLDRLTGGFSDSSGLFDLRMEALSHHLSAKASPVRGFLGGRVDLIGHQFHIAHEVAGRHLPRVLLADEVGLGKTIEACLILHRLLLTEQVARVLILVPDALVHQWFVELLRRFNLHFRIANETHFQEMEQVDPECNPFAEDQLFLAPMAILESEERMFQALDSGFEMVVVDEAHHMEPRSHSFRCVEALSRLSRGLLLLTATPEQMGRKSHFAQLRLLDPARYPSFEQYEKEADQHQNTAALAGKILDNDVLTNQEQAELADILGAPDIQESLETDPTAIVDDLLDRHGPGRVIFRNTRKVIQGFPARMPNLYRLDASTEATGRHHDELLHDATPGSPMPELSDDPRITWLAELLKEHRDEKVLLICSTREKVQAVEAALTRHLSIKIALFHEEMTLIQRDRNAAWFSETDGARLLICSEIGSEGRNFQFARHLVLFDLPLNPEKVEQRIGRLDRIGQRHDIQIHVPFLAKSASEISARWYNAMGIFTGCIPGLHTIGSTFKVPLESLMQTAMNSRPFPEAQLSDLLSETEAFTKRLSEELQKGRDRLLELTANRPERITELLSMVRKNDQSTNLCRFILRLFRHHGIEMDEAGTSNFLLEFKEDDDPALPLPPFRRNPLAVTFDRKTALQREEIEFLTADHPMVVGALESFLGSESGNASLATFQDAGEQGLLLELIGVPECVAPSHLRVDRFLPTAPFRLVLDHTGDEVTEAWQPRDLSGNLEDLPASWLSEHPTISRELLPGLMKQGTANMENQSKAVIKKATAAMTAFMDHEIDRLTTLKLTNPNVTGEEINALKAEKNAMAGALENCRIRLDAMRLVLLMP</sequence>
<dbReference type="Gene3D" id="6.10.140.1500">
    <property type="match status" value="1"/>
</dbReference>